<reference evidence="2" key="1">
    <citation type="submission" date="2022-11" db="UniProtKB">
        <authorList>
            <consortium name="WormBaseParasite"/>
        </authorList>
    </citation>
    <scope>IDENTIFICATION</scope>
</reference>
<dbReference type="WBParaSite" id="JU765_v2.g2470.t1">
    <property type="protein sequence ID" value="JU765_v2.g2470.t1"/>
    <property type="gene ID" value="JU765_v2.g2470"/>
</dbReference>
<organism evidence="1 2">
    <name type="scientific">Panagrolaimus sp. JU765</name>
    <dbReference type="NCBI Taxonomy" id="591449"/>
    <lineage>
        <taxon>Eukaryota</taxon>
        <taxon>Metazoa</taxon>
        <taxon>Ecdysozoa</taxon>
        <taxon>Nematoda</taxon>
        <taxon>Chromadorea</taxon>
        <taxon>Rhabditida</taxon>
        <taxon>Tylenchina</taxon>
        <taxon>Panagrolaimomorpha</taxon>
        <taxon>Panagrolaimoidea</taxon>
        <taxon>Panagrolaimidae</taxon>
        <taxon>Panagrolaimus</taxon>
    </lineage>
</organism>
<evidence type="ECO:0000313" key="2">
    <source>
        <dbReference type="WBParaSite" id="JU765_v2.g2470.t1"/>
    </source>
</evidence>
<name>A0AC34R0U8_9BILA</name>
<proteinExistence type="predicted"/>
<protein>
    <submittedName>
        <fullName evidence="2">Tc3 transposase DNA binding domain-containing protein</fullName>
    </submittedName>
</protein>
<dbReference type="Proteomes" id="UP000887576">
    <property type="component" value="Unplaced"/>
</dbReference>
<accession>A0AC34R0U8</accession>
<sequence length="132" mass="15261">MGRAKRLSDYEKSVITGLTDSDVTHVEVDAKIHRFQSVLSYFLLKRVEYGTAKYHGRPKKLSGITGRKINQKSEKPGARCSSIMEEMDLKVTKITVRNILYESKNLRWSEMNVRPRLNEKHKSTQLYADNSK</sequence>
<evidence type="ECO:0000313" key="1">
    <source>
        <dbReference type="Proteomes" id="UP000887576"/>
    </source>
</evidence>